<keyword evidence="7" id="KW-1133">Transmembrane helix</keyword>
<dbReference type="InterPro" id="IPR019378">
    <property type="entry name" value="GDP-Fuc_O-FucTrfase"/>
</dbReference>
<keyword evidence="5" id="KW-0119">Carbohydrate metabolism</keyword>
<comment type="similarity">
    <text evidence="1">Belongs to the glycosyltransferase GT106 family.</text>
</comment>
<reference evidence="8" key="1">
    <citation type="journal article" date="2017" name="Nature">
        <title>The genome of Chenopodium quinoa.</title>
        <authorList>
            <person name="Jarvis D.E."/>
            <person name="Ho Y.S."/>
            <person name="Lightfoot D.J."/>
            <person name="Schmoeckel S.M."/>
            <person name="Li B."/>
            <person name="Borm T.J.A."/>
            <person name="Ohyanagi H."/>
            <person name="Mineta K."/>
            <person name="Michell C.T."/>
            <person name="Saber N."/>
            <person name="Kharbatia N.M."/>
            <person name="Rupper R.R."/>
            <person name="Sharp A.R."/>
            <person name="Dally N."/>
            <person name="Boughton B.A."/>
            <person name="Woo Y.H."/>
            <person name="Gao G."/>
            <person name="Schijlen E.G.W.M."/>
            <person name="Guo X."/>
            <person name="Momin A.A."/>
            <person name="Negrao S."/>
            <person name="Al-Babili S."/>
            <person name="Gehring C."/>
            <person name="Roessner U."/>
            <person name="Jung C."/>
            <person name="Murphy K."/>
            <person name="Arold S.T."/>
            <person name="Gojobori T."/>
            <person name="van der Linden C.G."/>
            <person name="van Loo E.N."/>
            <person name="Jellen E.N."/>
            <person name="Maughan P.J."/>
            <person name="Tester M."/>
        </authorList>
    </citation>
    <scope>NUCLEOTIDE SEQUENCE [LARGE SCALE GENOMIC DNA]</scope>
    <source>
        <strain evidence="8">cv. PI 614886</strain>
    </source>
</reference>
<reference evidence="8" key="2">
    <citation type="submission" date="2021-03" db="UniProtKB">
        <authorList>
            <consortium name="EnsemblPlants"/>
        </authorList>
    </citation>
    <scope>IDENTIFICATION</scope>
</reference>
<dbReference type="Pfam" id="PF10250">
    <property type="entry name" value="O-FucT"/>
    <property type="match status" value="1"/>
</dbReference>
<keyword evidence="9" id="KW-1185">Reference proteome</keyword>
<evidence type="ECO:0000313" key="8">
    <source>
        <dbReference type="EnsemblPlants" id="AUR62044489-RA:cds"/>
    </source>
</evidence>
<dbReference type="AlphaFoldDB" id="A0A803NED5"/>
<keyword evidence="2" id="KW-0328">Glycosyltransferase</keyword>
<dbReference type="GO" id="GO:0006004">
    <property type="term" value="P:fucose metabolic process"/>
    <property type="evidence" value="ECO:0007669"/>
    <property type="project" value="UniProtKB-KW"/>
</dbReference>
<dbReference type="PANTHER" id="PTHR31818:SF3">
    <property type="entry name" value="O-FUCOSYLTRANSFERASE 29"/>
    <property type="match status" value="1"/>
</dbReference>
<organism evidence="8 9">
    <name type="scientific">Chenopodium quinoa</name>
    <name type="common">Quinoa</name>
    <dbReference type="NCBI Taxonomy" id="63459"/>
    <lineage>
        <taxon>Eukaryota</taxon>
        <taxon>Viridiplantae</taxon>
        <taxon>Streptophyta</taxon>
        <taxon>Embryophyta</taxon>
        <taxon>Tracheophyta</taxon>
        <taxon>Spermatophyta</taxon>
        <taxon>Magnoliopsida</taxon>
        <taxon>eudicotyledons</taxon>
        <taxon>Gunneridae</taxon>
        <taxon>Pentapetalae</taxon>
        <taxon>Caryophyllales</taxon>
        <taxon>Chenopodiaceae</taxon>
        <taxon>Chenopodioideae</taxon>
        <taxon>Atripliceae</taxon>
        <taxon>Chenopodium</taxon>
    </lineage>
</organism>
<dbReference type="GO" id="GO:0016757">
    <property type="term" value="F:glycosyltransferase activity"/>
    <property type="evidence" value="ECO:0007669"/>
    <property type="project" value="UniProtKB-KW"/>
</dbReference>
<dbReference type="EnsemblPlants" id="AUR62044489-RA">
    <property type="protein sequence ID" value="AUR62044489-RA:cds"/>
    <property type="gene ID" value="AUR62044489"/>
</dbReference>
<accession>A0A803NED5</accession>
<sequence>MFARIFGKPKEGTSAVATLDKLSESFGQELLEWICAPKFESLLGLSNDNFDATSVPQWWLGRLKRSLDDDVPPEQAEAPRTARQYEDNAAFGQQITDFVAVVRILDVTLVVSLLDHNSYCKDDSDFADNFYVDWFISSLAKDVKIVKKFPNKITRSMEKPPYTMRVPRKSNLEDYIELFAYGAYLVYSFTFLIPVLQLPQMVGY</sequence>
<dbReference type="PANTHER" id="PTHR31818">
    <property type="entry name" value="O-FUCOSYLTRANSFERASE 16"/>
    <property type="match status" value="1"/>
</dbReference>
<feature type="transmembrane region" description="Helical" evidence="7">
    <location>
        <begin position="178"/>
        <end position="198"/>
    </location>
</feature>
<evidence type="ECO:0000256" key="5">
    <source>
        <dbReference type="ARBA" id="ARBA00023277"/>
    </source>
</evidence>
<dbReference type="Gramene" id="AUR62044489-RA">
    <property type="protein sequence ID" value="AUR62044489-RA:cds"/>
    <property type="gene ID" value="AUR62044489"/>
</dbReference>
<evidence type="ECO:0000256" key="3">
    <source>
        <dbReference type="ARBA" id="ARBA00022679"/>
    </source>
</evidence>
<protein>
    <recommendedName>
        <fullName evidence="6">O-fucosyltransferase family protein</fullName>
    </recommendedName>
</protein>
<name>A0A803NED5_CHEQI</name>
<dbReference type="Proteomes" id="UP000596660">
    <property type="component" value="Unplaced"/>
</dbReference>
<keyword evidence="4" id="KW-0294">Fucose metabolism</keyword>
<evidence type="ECO:0000313" key="9">
    <source>
        <dbReference type="Proteomes" id="UP000596660"/>
    </source>
</evidence>
<evidence type="ECO:0000256" key="1">
    <source>
        <dbReference type="ARBA" id="ARBA00007737"/>
    </source>
</evidence>
<evidence type="ECO:0000256" key="2">
    <source>
        <dbReference type="ARBA" id="ARBA00022676"/>
    </source>
</evidence>
<keyword evidence="7" id="KW-0812">Transmembrane</keyword>
<evidence type="ECO:0000256" key="7">
    <source>
        <dbReference type="SAM" id="Phobius"/>
    </source>
</evidence>
<keyword evidence="3" id="KW-0808">Transferase</keyword>
<keyword evidence="7" id="KW-0472">Membrane</keyword>
<proteinExistence type="inferred from homology"/>
<evidence type="ECO:0000256" key="4">
    <source>
        <dbReference type="ARBA" id="ARBA00023253"/>
    </source>
</evidence>
<evidence type="ECO:0000256" key="6">
    <source>
        <dbReference type="ARBA" id="ARBA00030350"/>
    </source>
</evidence>